<dbReference type="OrthoDB" id="274979at2"/>
<dbReference type="RefSeq" id="WP_145291337.1">
    <property type="nucleotide sequence ID" value="NZ_CP036291.1"/>
</dbReference>
<evidence type="ECO:0000256" key="1">
    <source>
        <dbReference type="SAM" id="SignalP"/>
    </source>
</evidence>
<accession>A0A518DIM9</accession>
<dbReference type="EMBL" id="CP036291">
    <property type="protein sequence ID" value="QDU91328.1"/>
    <property type="molecule type" value="Genomic_DNA"/>
</dbReference>
<organism evidence="2 3">
    <name type="scientific">Pirellulimonas nuda</name>
    <dbReference type="NCBI Taxonomy" id="2528009"/>
    <lineage>
        <taxon>Bacteria</taxon>
        <taxon>Pseudomonadati</taxon>
        <taxon>Planctomycetota</taxon>
        <taxon>Planctomycetia</taxon>
        <taxon>Pirellulales</taxon>
        <taxon>Lacipirellulaceae</taxon>
        <taxon>Pirellulimonas</taxon>
    </lineage>
</organism>
<evidence type="ECO:0000313" key="2">
    <source>
        <dbReference type="EMBL" id="QDU91328.1"/>
    </source>
</evidence>
<keyword evidence="1" id="KW-0732">Signal</keyword>
<dbReference type="AlphaFoldDB" id="A0A518DIM9"/>
<reference evidence="2 3" key="1">
    <citation type="submission" date="2019-02" db="EMBL/GenBank/DDBJ databases">
        <title>Deep-cultivation of Planctomycetes and their phenomic and genomic characterization uncovers novel biology.</title>
        <authorList>
            <person name="Wiegand S."/>
            <person name="Jogler M."/>
            <person name="Boedeker C."/>
            <person name="Pinto D."/>
            <person name="Vollmers J."/>
            <person name="Rivas-Marin E."/>
            <person name="Kohn T."/>
            <person name="Peeters S.H."/>
            <person name="Heuer A."/>
            <person name="Rast P."/>
            <person name="Oberbeckmann S."/>
            <person name="Bunk B."/>
            <person name="Jeske O."/>
            <person name="Meyerdierks A."/>
            <person name="Storesund J.E."/>
            <person name="Kallscheuer N."/>
            <person name="Luecker S."/>
            <person name="Lage O.M."/>
            <person name="Pohl T."/>
            <person name="Merkel B.J."/>
            <person name="Hornburger P."/>
            <person name="Mueller R.-W."/>
            <person name="Bruemmer F."/>
            <person name="Labrenz M."/>
            <person name="Spormann A.M."/>
            <person name="Op den Camp H."/>
            <person name="Overmann J."/>
            <person name="Amann R."/>
            <person name="Jetten M.S.M."/>
            <person name="Mascher T."/>
            <person name="Medema M.H."/>
            <person name="Devos D.P."/>
            <person name="Kaster A.-K."/>
            <person name="Ovreas L."/>
            <person name="Rohde M."/>
            <person name="Galperin M.Y."/>
            <person name="Jogler C."/>
        </authorList>
    </citation>
    <scope>NUCLEOTIDE SEQUENCE [LARGE SCALE GENOMIC DNA]</scope>
    <source>
        <strain evidence="2 3">Pla175</strain>
    </source>
</reference>
<feature type="signal peptide" evidence="1">
    <location>
        <begin position="1"/>
        <end position="19"/>
    </location>
</feature>
<sequence length="249" mass="25327" precursor="true">MIASRCACFLSVCVATALAGDASAASFRFDTPASPLNGQAAGVLVADGVAMNASALPSGGWFDVRSAGLGINSRPIAGATDGEIDKFNLLGGSAAGQPEAIAFSFDHAGVINALYFDGVKDESFEFFRLEGPGGLLLSIFDGQIGLRLTDVATVAEPNVTLLDEAPGTPVDDDLFGLSIPFQAGDVFTLTYGEYAPDPATFVPGFSPLAPNGARFQGLDITPAPVPEPASVLTAAATLALAAGVARKRT</sequence>
<feature type="chain" id="PRO_5021943756" description="PEP-CTERM protein-sorting domain-containing protein" evidence="1">
    <location>
        <begin position="20"/>
        <end position="249"/>
    </location>
</feature>
<evidence type="ECO:0000313" key="3">
    <source>
        <dbReference type="Proteomes" id="UP000317429"/>
    </source>
</evidence>
<evidence type="ECO:0008006" key="4">
    <source>
        <dbReference type="Google" id="ProtNLM"/>
    </source>
</evidence>
<dbReference type="Proteomes" id="UP000317429">
    <property type="component" value="Chromosome"/>
</dbReference>
<protein>
    <recommendedName>
        <fullName evidence="4">PEP-CTERM protein-sorting domain-containing protein</fullName>
    </recommendedName>
</protein>
<keyword evidence="3" id="KW-1185">Reference proteome</keyword>
<proteinExistence type="predicted"/>
<dbReference type="KEGG" id="pnd:Pla175_47490"/>
<gene>
    <name evidence="2" type="ORF">Pla175_47490</name>
</gene>
<name>A0A518DIM9_9BACT</name>